<dbReference type="GO" id="GO:0000287">
    <property type="term" value="F:magnesium ion binding"/>
    <property type="evidence" value="ECO:0007669"/>
    <property type="project" value="InterPro"/>
</dbReference>
<dbReference type="InterPro" id="IPR008822">
    <property type="entry name" value="Endonuclease_RusA-like"/>
</dbReference>
<dbReference type="Gene3D" id="3.30.1330.70">
    <property type="entry name" value="Holliday junction resolvase RusA"/>
    <property type="match status" value="1"/>
</dbReference>
<organism evidence="1">
    <name type="scientific">Siphoviridae sp. ctoyo6</name>
    <dbReference type="NCBI Taxonomy" id="2825674"/>
    <lineage>
        <taxon>Viruses</taxon>
        <taxon>Duplodnaviria</taxon>
        <taxon>Heunggongvirae</taxon>
        <taxon>Uroviricota</taxon>
        <taxon>Caudoviricetes</taxon>
    </lineage>
</organism>
<sequence length="121" mass="14057">MKFVIALPPVTKKNSQQIIKAGNRVMIIPSKKYREYEAQCIPFLKPLHIDCPVNIEAIYYMPTKRRVDLCNLHEVLCDVLVKYGVIEDDNSRIIMSMDGSRVRYDKENPRTEVTIEMVETP</sequence>
<dbReference type="EMBL" id="BK015998">
    <property type="protein sequence ID" value="DAF88869.1"/>
    <property type="molecule type" value="Genomic_DNA"/>
</dbReference>
<accession>A0A8S5U369</accession>
<evidence type="ECO:0000313" key="1">
    <source>
        <dbReference type="EMBL" id="DAF88869.1"/>
    </source>
</evidence>
<proteinExistence type="predicted"/>
<dbReference type="GO" id="GO:0006310">
    <property type="term" value="P:DNA recombination"/>
    <property type="evidence" value="ECO:0007669"/>
    <property type="project" value="InterPro"/>
</dbReference>
<dbReference type="GO" id="GO:0006281">
    <property type="term" value="P:DNA repair"/>
    <property type="evidence" value="ECO:0007669"/>
    <property type="project" value="InterPro"/>
</dbReference>
<dbReference type="InterPro" id="IPR036614">
    <property type="entry name" value="RusA-like_sf"/>
</dbReference>
<dbReference type="SUPFAM" id="SSF103084">
    <property type="entry name" value="Holliday junction resolvase RusA"/>
    <property type="match status" value="1"/>
</dbReference>
<reference evidence="1" key="1">
    <citation type="journal article" date="2021" name="Proc. Natl. Acad. Sci. U.S.A.">
        <title>A Catalog of Tens of Thousands of Viruses from Human Metagenomes Reveals Hidden Associations with Chronic Diseases.</title>
        <authorList>
            <person name="Tisza M.J."/>
            <person name="Buck C.B."/>
        </authorList>
    </citation>
    <scope>NUCLEOTIDE SEQUENCE</scope>
    <source>
        <strain evidence="1">Ctoyo6</strain>
    </source>
</reference>
<dbReference type="Pfam" id="PF05866">
    <property type="entry name" value="RusA"/>
    <property type="match status" value="1"/>
</dbReference>
<name>A0A8S5U369_9CAUD</name>
<protein>
    <submittedName>
        <fullName evidence="1">Endodeoxyribonuclease RusA</fullName>
    </submittedName>
</protein>